<protein>
    <submittedName>
        <fullName evidence="2">Uncharacterized protein</fullName>
    </submittedName>
</protein>
<comment type="caution">
    <text evidence="2">The sequence shown here is derived from an EMBL/GenBank/DDBJ whole genome shotgun (WGS) entry which is preliminary data.</text>
</comment>
<evidence type="ECO:0000313" key="3">
    <source>
        <dbReference type="Proteomes" id="UP001589734"/>
    </source>
</evidence>
<keyword evidence="1" id="KW-0812">Transmembrane</keyword>
<name>A0ABV6BQP3_9FLAO</name>
<reference evidence="2 3" key="1">
    <citation type="submission" date="2024-09" db="EMBL/GenBank/DDBJ databases">
        <authorList>
            <person name="Sun Q."/>
            <person name="Mori K."/>
        </authorList>
    </citation>
    <scope>NUCLEOTIDE SEQUENCE [LARGE SCALE GENOMIC DNA]</scope>
    <source>
        <strain evidence="2 3">CGMCC 1.12926</strain>
    </source>
</reference>
<proteinExistence type="predicted"/>
<feature type="transmembrane region" description="Helical" evidence="1">
    <location>
        <begin position="54"/>
        <end position="76"/>
    </location>
</feature>
<dbReference type="Proteomes" id="UP001589734">
    <property type="component" value="Unassembled WGS sequence"/>
</dbReference>
<keyword evidence="1" id="KW-0472">Membrane</keyword>
<keyword evidence="1" id="KW-1133">Transmembrane helix</keyword>
<feature type="transmembrane region" description="Helical" evidence="1">
    <location>
        <begin position="82"/>
        <end position="102"/>
    </location>
</feature>
<organism evidence="2 3">
    <name type="scientific">Flavobacterium procerum</name>
    <dbReference type="NCBI Taxonomy" id="1455569"/>
    <lineage>
        <taxon>Bacteria</taxon>
        <taxon>Pseudomonadati</taxon>
        <taxon>Bacteroidota</taxon>
        <taxon>Flavobacteriia</taxon>
        <taxon>Flavobacteriales</taxon>
        <taxon>Flavobacteriaceae</taxon>
        <taxon>Flavobacterium</taxon>
    </lineage>
</organism>
<gene>
    <name evidence="2" type="ORF">ACFFLS_11915</name>
</gene>
<evidence type="ECO:0000256" key="1">
    <source>
        <dbReference type="SAM" id="Phobius"/>
    </source>
</evidence>
<dbReference type="RefSeq" id="WP_379686649.1">
    <property type="nucleotide sequence ID" value="NZ_JBHLYW010000009.1"/>
</dbReference>
<evidence type="ECO:0000313" key="2">
    <source>
        <dbReference type="EMBL" id="MFC0077746.1"/>
    </source>
</evidence>
<sequence>MKIDTILSNYLSENGVVHDLGSNVTEIDEENIAIDKSDTEVFEKLKLGNEKSDFLLLAMYIILIAVAAVIISKMLIDIKNNYTILTCIGTLIIILAIMHRIWRDKVRSSQLLKILPSLEKKDRLKLVLLVLRDSREYNLNIKSAFSWLTSMRNRI</sequence>
<keyword evidence="3" id="KW-1185">Reference proteome</keyword>
<dbReference type="EMBL" id="JBHLYW010000009">
    <property type="protein sequence ID" value="MFC0077746.1"/>
    <property type="molecule type" value="Genomic_DNA"/>
</dbReference>
<accession>A0ABV6BQP3</accession>